<gene>
    <name evidence="2" type="primary">Acey_s0284.g1343</name>
    <name evidence="2" type="ORF">Y032_0284g1343</name>
</gene>
<evidence type="ECO:0000313" key="2">
    <source>
        <dbReference type="EMBL" id="EYB86168.1"/>
    </source>
</evidence>
<feature type="region of interest" description="Disordered" evidence="1">
    <location>
        <begin position="187"/>
        <end position="220"/>
    </location>
</feature>
<protein>
    <submittedName>
        <fullName evidence="2">Uncharacterized protein</fullName>
    </submittedName>
</protein>
<dbReference type="AlphaFoldDB" id="A0A016S6B6"/>
<evidence type="ECO:0000313" key="3">
    <source>
        <dbReference type="Proteomes" id="UP000024635"/>
    </source>
</evidence>
<dbReference type="EMBL" id="JARK01001620">
    <property type="protein sequence ID" value="EYB86168.1"/>
    <property type="molecule type" value="Genomic_DNA"/>
</dbReference>
<keyword evidence="3" id="KW-1185">Reference proteome</keyword>
<organism evidence="2 3">
    <name type="scientific">Ancylostoma ceylanicum</name>
    <dbReference type="NCBI Taxonomy" id="53326"/>
    <lineage>
        <taxon>Eukaryota</taxon>
        <taxon>Metazoa</taxon>
        <taxon>Ecdysozoa</taxon>
        <taxon>Nematoda</taxon>
        <taxon>Chromadorea</taxon>
        <taxon>Rhabditida</taxon>
        <taxon>Rhabditina</taxon>
        <taxon>Rhabditomorpha</taxon>
        <taxon>Strongyloidea</taxon>
        <taxon>Ancylostomatidae</taxon>
        <taxon>Ancylostomatinae</taxon>
        <taxon>Ancylostoma</taxon>
    </lineage>
</organism>
<dbReference type="Proteomes" id="UP000024635">
    <property type="component" value="Unassembled WGS sequence"/>
</dbReference>
<dbReference type="STRING" id="53326.A0A016S6B6"/>
<dbReference type="OrthoDB" id="5877083at2759"/>
<comment type="caution">
    <text evidence="2">The sequence shown here is derived from an EMBL/GenBank/DDBJ whole genome shotgun (WGS) entry which is preliminary data.</text>
</comment>
<evidence type="ECO:0000256" key="1">
    <source>
        <dbReference type="SAM" id="MobiDB-lite"/>
    </source>
</evidence>
<feature type="compositionally biased region" description="Low complexity" evidence="1">
    <location>
        <begin position="191"/>
        <end position="201"/>
    </location>
</feature>
<reference evidence="3" key="1">
    <citation type="journal article" date="2015" name="Nat. Genet.">
        <title>The genome and transcriptome of the zoonotic hookworm Ancylostoma ceylanicum identify infection-specific gene families.</title>
        <authorList>
            <person name="Schwarz E.M."/>
            <person name="Hu Y."/>
            <person name="Antoshechkin I."/>
            <person name="Miller M.M."/>
            <person name="Sternberg P.W."/>
            <person name="Aroian R.V."/>
        </authorList>
    </citation>
    <scope>NUCLEOTIDE SEQUENCE</scope>
    <source>
        <strain evidence="3">HY135</strain>
    </source>
</reference>
<proteinExistence type="predicted"/>
<name>A0A016S6B6_9BILA</name>
<accession>A0A016S6B6</accession>
<sequence>MAWFRKRFSYYESLVERCPTDEEPTIKLRGYRVRPDDTSAEKEKQHVSDYENVQDLKECVDTLSSCSMESSVALSADSTLTLTEREKTPTPVNGLLTRTPVLRRRRSNAHANLRRNYRGRYLDPEEHLHLTVCCPCGGVRILPAAASPYAMAYPRYYKRATSDSRYPLFRIMAPDESILILKQQSGVLDEPQQQQQPSQRSKILRRKSSRREKDIINPPPMVITPPVLLNRAQSCSLCCREKSRVVAISDD</sequence>